<feature type="transmembrane region" description="Helical" evidence="1">
    <location>
        <begin position="112"/>
        <end position="130"/>
    </location>
</feature>
<evidence type="ECO:0000313" key="2">
    <source>
        <dbReference type="EMBL" id="OJJ52172.1"/>
    </source>
</evidence>
<dbReference type="GeneID" id="63766826"/>
<evidence type="ECO:0000256" key="1">
    <source>
        <dbReference type="SAM" id="Phobius"/>
    </source>
</evidence>
<dbReference type="RefSeq" id="XP_040695978.1">
    <property type="nucleotide sequence ID" value="XM_040850753.1"/>
</dbReference>
<accession>A0A1L9SY69</accession>
<dbReference type="AlphaFoldDB" id="A0A1L9SY69"/>
<keyword evidence="3" id="KW-1185">Reference proteome</keyword>
<evidence type="ECO:0000313" key="3">
    <source>
        <dbReference type="Proteomes" id="UP000184356"/>
    </source>
</evidence>
<gene>
    <name evidence="2" type="ORF">ASPSYDRAFT_73953</name>
</gene>
<dbReference type="VEuPathDB" id="FungiDB:ASPSYDRAFT_73953"/>
<dbReference type="Proteomes" id="UP000184356">
    <property type="component" value="Unassembled WGS sequence"/>
</dbReference>
<dbReference type="EMBL" id="KV878604">
    <property type="protein sequence ID" value="OJJ52172.1"/>
    <property type="molecule type" value="Genomic_DNA"/>
</dbReference>
<dbReference type="OrthoDB" id="2786563at2759"/>
<reference evidence="3" key="1">
    <citation type="journal article" date="2017" name="Genome Biol.">
        <title>Comparative genomics reveals high biological diversity and specific adaptations in the industrially and medically important fungal genus Aspergillus.</title>
        <authorList>
            <person name="de Vries R.P."/>
            <person name="Riley R."/>
            <person name="Wiebenga A."/>
            <person name="Aguilar-Osorio G."/>
            <person name="Amillis S."/>
            <person name="Uchima C.A."/>
            <person name="Anderluh G."/>
            <person name="Asadollahi M."/>
            <person name="Askin M."/>
            <person name="Barry K."/>
            <person name="Battaglia E."/>
            <person name="Bayram O."/>
            <person name="Benocci T."/>
            <person name="Braus-Stromeyer S.A."/>
            <person name="Caldana C."/>
            <person name="Canovas D."/>
            <person name="Cerqueira G.C."/>
            <person name="Chen F."/>
            <person name="Chen W."/>
            <person name="Choi C."/>
            <person name="Clum A."/>
            <person name="Dos Santos R.A."/>
            <person name="Damasio A.R."/>
            <person name="Diallinas G."/>
            <person name="Emri T."/>
            <person name="Fekete E."/>
            <person name="Flipphi M."/>
            <person name="Freyberg S."/>
            <person name="Gallo A."/>
            <person name="Gournas C."/>
            <person name="Habgood R."/>
            <person name="Hainaut M."/>
            <person name="Harispe M.L."/>
            <person name="Henrissat B."/>
            <person name="Hilden K.S."/>
            <person name="Hope R."/>
            <person name="Hossain A."/>
            <person name="Karabika E."/>
            <person name="Karaffa L."/>
            <person name="Karanyi Z."/>
            <person name="Krasevec N."/>
            <person name="Kuo A."/>
            <person name="Kusch H."/>
            <person name="LaButti K."/>
            <person name="Lagendijk E.L."/>
            <person name="Lapidus A."/>
            <person name="Levasseur A."/>
            <person name="Lindquist E."/>
            <person name="Lipzen A."/>
            <person name="Logrieco A.F."/>
            <person name="MacCabe A."/>
            <person name="Maekelae M.R."/>
            <person name="Malavazi I."/>
            <person name="Melin P."/>
            <person name="Meyer V."/>
            <person name="Mielnichuk N."/>
            <person name="Miskei M."/>
            <person name="Molnar A.P."/>
            <person name="Mule G."/>
            <person name="Ngan C.Y."/>
            <person name="Orejas M."/>
            <person name="Orosz E."/>
            <person name="Ouedraogo J.P."/>
            <person name="Overkamp K.M."/>
            <person name="Park H.-S."/>
            <person name="Perrone G."/>
            <person name="Piumi F."/>
            <person name="Punt P.J."/>
            <person name="Ram A.F."/>
            <person name="Ramon A."/>
            <person name="Rauscher S."/>
            <person name="Record E."/>
            <person name="Riano-Pachon D.M."/>
            <person name="Robert V."/>
            <person name="Roehrig J."/>
            <person name="Ruller R."/>
            <person name="Salamov A."/>
            <person name="Salih N.S."/>
            <person name="Samson R.A."/>
            <person name="Sandor E."/>
            <person name="Sanguinetti M."/>
            <person name="Schuetze T."/>
            <person name="Sepcic K."/>
            <person name="Shelest E."/>
            <person name="Sherlock G."/>
            <person name="Sophianopoulou V."/>
            <person name="Squina F.M."/>
            <person name="Sun H."/>
            <person name="Susca A."/>
            <person name="Todd R.B."/>
            <person name="Tsang A."/>
            <person name="Unkles S.E."/>
            <person name="van de Wiele N."/>
            <person name="van Rossen-Uffink D."/>
            <person name="Oliveira J.V."/>
            <person name="Vesth T.C."/>
            <person name="Visser J."/>
            <person name="Yu J.-H."/>
            <person name="Zhou M."/>
            <person name="Andersen M.R."/>
            <person name="Archer D.B."/>
            <person name="Baker S.E."/>
            <person name="Benoit I."/>
            <person name="Brakhage A.A."/>
            <person name="Braus G.H."/>
            <person name="Fischer R."/>
            <person name="Frisvad J.C."/>
            <person name="Goldman G.H."/>
            <person name="Houbraken J."/>
            <person name="Oakley B."/>
            <person name="Pocsi I."/>
            <person name="Scazzocchio C."/>
            <person name="Seiboth B."/>
            <person name="vanKuyk P.A."/>
            <person name="Wortman J."/>
            <person name="Dyer P.S."/>
            <person name="Grigoriev I.V."/>
        </authorList>
    </citation>
    <scope>NUCLEOTIDE SEQUENCE [LARGE SCALE GENOMIC DNA]</scope>
    <source>
        <strain evidence="3">CBS 593.65</strain>
    </source>
</reference>
<proteinExistence type="predicted"/>
<keyword evidence="1" id="KW-1133">Transmembrane helix</keyword>
<keyword evidence="1" id="KW-0472">Membrane</keyword>
<keyword evidence="1" id="KW-0812">Transmembrane</keyword>
<protein>
    <submittedName>
        <fullName evidence="2">Uncharacterized protein</fullName>
    </submittedName>
</protein>
<organism evidence="2 3">
    <name type="scientific">Aspergillus sydowii CBS 593.65</name>
    <dbReference type="NCBI Taxonomy" id="1036612"/>
    <lineage>
        <taxon>Eukaryota</taxon>
        <taxon>Fungi</taxon>
        <taxon>Dikarya</taxon>
        <taxon>Ascomycota</taxon>
        <taxon>Pezizomycotina</taxon>
        <taxon>Eurotiomycetes</taxon>
        <taxon>Eurotiomycetidae</taxon>
        <taxon>Eurotiales</taxon>
        <taxon>Aspergillaceae</taxon>
        <taxon>Aspergillus</taxon>
        <taxon>Aspergillus subgen. Nidulantes</taxon>
    </lineage>
</organism>
<name>A0A1L9SY69_9EURO</name>
<sequence length="276" mass="30897">MKHVASWSSLYRLVGRTTTLVETNGEICTSDSFLAVPLSGGYRTYLMLRHCHRSSLRTTRALKTASAQSTLALEAETEQRAGEGHSELIRTVREYKRGDMILHEMKMHTVSISPSFAAAIANCAIALLLIRRKTEQQMGRRRRIKPLKLLPVRDGRETAFISPSLSLVSGPTEKHPEVRARNATGDPIVLLTRVGNYLRKLCRVATAFLFCGVVRHRNPEYFDAILARDNLSVFTKLISIGQADDAGHDLLIWIRSDRSLRHLTVRPGIATVQQAQ</sequence>